<dbReference type="Pfam" id="PF00004">
    <property type="entry name" value="AAA"/>
    <property type="match status" value="1"/>
</dbReference>
<feature type="domain" description="AAA+ ATPase" evidence="6">
    <location>
        <begin position="48"/>
        <end position="164"/>
    </location>
</feature>
<comment type="similarity">
    <text evidence="2">Belongs to the AAA ATPase family. RarA/MGS1/WRNIP1 subfamily.</text>
</comment>
<comment type="caution">
    <text evidence="7">The sequence shown here is derived from an EMBL/GenBank/DDBJ whole genome shotgun (WGS) entry which is preliminary data.</text>
</comment>
<dbReference type="PANTHER" id="PTHR13779:SF7">
    <property type="entry name" value="ATPASE WRNIP1"/>
    <property type="match status" value="1"/>
</dbReference>
<proteinExistence type="inferred from homology"/>
<dbReference type="Pfam" id="PF16193">
    <property type="entry name" value="AAA_assoc_2"/>
    <property type="match status" value="1"/>
</dbReference>
<dbReference type="CDD" id="cd18139">
    <property type="entry name" value="HLD_clamp_RarA"/>
    <property type="match status" value="1"/>
</dbReference>
<dbReference type="SUPFAM" id="SSF48019">
    <property type="entry name" value="post-AAA+ oligomerization domain-like"/>
    <property type="match status" value="1"/>
</dbReference>
<evidence type="ECO:0000313" key="7">
    <source>
        <dbReference type="EMBL" id="PSV85598.1"/>
    </source>
</evidence>
<dbReference type="InterPro" id="IPR021886">
    <property type="entry name" value="MgsA_C"/>
</dbReference>
<dbReference type="Pfam" id="PF12002">
    <property type="entry name" value="MgsA_C"/>
    <property type="match status" value="1"/>
</dbReference>
<dbReference type="SUPFAM" id="SSF52540">
    <property type="entry name" value="P-loop containing nucleoside triphosphate hydrolases"/>
    <property type="match status" value="1"/>
</dbReference>
<dbReference type="InterPro" id="IPR032423">
    <property type="entry name" value="AAA_assoc_2"/>
</dbReference>
<evidence type="ECO:0000256" key="3">
    <source>
        <dbReference type="ARBA" id="ARBA00020776"/>
    </source>
</evidence>
<organism evidence="7 8">
    <name type="scientific">Photobacterium leiognathi</name>
    <dbReference type="NCBI Taxonomy" id="553611"/>
    <lineage>
        <taxon>Bacteria</taxon>
        <taxon>Pseudomonadati</taxon>
        <taxon>Pseudomonadota</taxon>
        <taxon>Gammaproteobacteria</taxon>
        <taxon>Vibrionales</taxon>
        <taxon>Vibrionaceae</taxon>
        <taxon>Photobacterium</taxon>
    </lineage>
</organism>
<dbReference type="PANTHER" id="PTHR13779">
    <property type="entry name" value="WERNER HELICASE-INTERACTING PROTEIN 1 FAMILY MEMBER"/>
    <property type="match status" value="1"/>
</dbReference>
<keyword evidence="8" id="KW-1185">Reference proteome</keyword>
<dbReference type="InterPro" id="IPR027417">
    <property type="entry name" value="P-loop_NTPase"/>
</dbReference>
<dbReference type="InterPro" id="IPR051314">
    <property type="entry name" value="AAA_ATPase_RarA/MGS1/WRNIP1"/>
</dbReference>
<evidence type="ECO:0000256" key="1">
    <source>
        <dbReference type="ARBA" id="ARBA00002393"/>
    </source>
</evidence>
<evidence type="ECO:0000256" key="2">
    <source>
        <dbReference type="ARBA" id="ARBA00008959"/>
    </source>
</evidence>
<reference evidence="7 8" key="1">
    <citation type="submission" date="2018-01" db="EMBL/GenBank/DDBJ databases">
        <title>Whole genome sequencing of Histamine producing bacteria.</title>
        <authorList>
            <person name="Butler K."/>
        </authorList>
    </citation>
    <scope>NUCLEOTIDE SEQUENCE [LARGE SCALE GENOMIC DNA]</scope>
    <source>
        <strain evidence="7 8">ATCC 25521</strain>
    </source>
</reference>
<keyword evidence="5" id="KW-0067">ATP-binding</keyword>
<dbReference type="CDD" id="cd00009">
    <property type="entry name" value="AAA"/>
    <property type="match status" value="1"/>
</dbReference>
<dbReference type="Gene3D" id="1.10.3710.10">
    <property type="entry name" value="DNA polymerase III clamp loader subunits, C-terminal domain"/>
    <property type="match status" value="1"/>
</dbReference>
<name>A0ABX5GIT0_PHOLE</name>
<dbReference type="InterPro" id="IPR003593">
    <property type="entry name" value="AAA+_ATPase"/>
</dbReference>
<dbReference type="RefSeq" id="WP_045062763.1">
    <property type="nucleotide sequence ID" value="NZ_CP131601.1"/>
</dbReference>
<keyword evidence="4" id="KW-0547">Nucleotide-binding</keyword>
<evidence type="ECO:0000256" key="5">
    <source>
        <dbReference type="ARBA" id="ARBA00022840"/>
    </source>
</evidence>
<evidence type="ECO:0000256" key="4">
    <source>
        <dbReference type="ARBA" id="ARBA00022741"/>
    </source>
</evidence>
<evidence type="ECO:0000313" key="8">
    <source>
        <dbReference type="Proteomes" id="UP000241566"/>
    </source>
</evidence>
<dbReference type="Gene3D" id="3.40.50.300">
    <property type="entry name" value="P-loop containing nucleotide triphosphate hydrolases"/>
    <property type="match status" value="1"/>
</dbReference>
<evidence type="ECO:0000259" key="6">
    <source>
        <dbReference type="SMART" id="SM00382"/>
    </source>
</evidence>
<accession>A0ABX5GIT0</accession>
<dbReference type="EMBL" id="PYOI01000005">
    <property type="protein sequence ID" value="PSV85598.1"/>
    <property type="molecule type" value="Genomic_DNA"/>
</dbReference>
<gene>
    <name evidence="7" type="ORF">CTM94_05820</name>
</gene>
<sequence length="446" mass="50057">MNNFSLDFSSDFRPLAARMRPRTVEEYIGQQHILGEGKPLRRALEAGHLHSMILWGPPGTGKTTLAEVAAHYANAEVERVSAVTSGIKDIRAAIDKARDNKMAGRRTILFVDEVHRFNKSQQDAFLPHIEDGTVTFIGATTENPSFELNNALLSRARVYKLKSLEDSEILQVLEQALTDQERGVTEKNLHFVDDIKEKLAEFVRGDARMSLNYLEQLIDMAEEDDKGVKLITVELLAEVTGEKVARFDNKGDLWYDMISAVHKSIRGSNPDGALYWFARMLQAGCDPLYVARRLLAIASEDIGNADPRAMQVAVSAWDCYTRVGAYEGERAIAQAIVYLACAAKSNAVYVAFNQAKADAREFPDFEVPHHLRNAPTKLMKELGYGEGYRYAHDEPGAYAAGEVYLPQEIRDRVYYQPSNRGLEMKISEKLDYLASLDAKSPLKRYQ</sequence>
<dbReference type="SMART" id="SM00382">
    <property type="entry name" value="AAA"/>
    <property type="match status" value="1"/>
</dbReference>
<dbReference type="Proteomes" id="UP000241566">
    <property type="component" value="Unassembled WGS sequence"/>
</dbReference>
<dbReference type="InterPro" id="IPR008921">
    <property type="entry name" value="DNA_pol3_clamp-load_cplx_C"/>
</dbReference>
<comment type="function">
    <text evidence="1">DNA-dependent ATPase that plays important roles in cellular responses to stalled DNA replication processes.</text>
</comment>
<dbReference type="Gene3D" id="1.10.8.60">
    <property type="match status" value="1"/>
</dbReference>
<protein>
    <recommendedName>
        <fullName evidence="3">Replication-associated recombination protein A</fullName>
    </recommendedName>
</protein>
<dbReference type="InterPro" id="IPR003959">
    <property type="entry name" value="ATPase_AAA_core"/>
</dbReference>
<dbReference type="Gene3D" id="1.20.272.10">
    <property type="match status" value="1"/>
</dbReference>